<dbReference type="PANTHER" id="PTHR42901">
    <property type="entry name" value="ALCOHOL DEHYDROGENASE"/>
    <property type="match status" value="1"/>
</dbReference>
<proteinExistence type="inferred from homology"/>
<sequence length="254" mass="28175">MNQPNKKVICITGASSGFGTATAKKFIQNGWNCIITGRRQERLESLAKELGEENTLTLAFDVTDNKAVEKNLSNLPEKFSKISVLVNNAGLALGLEPAQRCDLQDWETMIDTNIKGLLYCTRLLLPKMIKQEEGHIINLGSVAATNPYFGGNTYGATKAFVRQFSRNLRTDLHGTGLRVTNIEPGLAESEFSIVRFKGDKEKADNLYKGAHPITPNDIADMIYWVATTPKHININNIEVMPTSQSWSPLQVYKS</sequence>
<dbReference type="Gene3D" id="3.40.50.720">
    <property type="entry name" value="NAD(P)-binding Rossmann-like Domain"/>
    <property type="match status" value="1"/>
</dbReference>
<dbReference type="Proteomes" id="UP000186469">
    <property type="component" value="Unassembled WGS sequence"/>
</dbReference>
<dbReference type="AlphaFoldDB" id="A0A1M7SLT2"/>
<protein>
    <submittedName>
        <fullName evidence="4">3-hydroxy acid dehydrogenase / malonic semialdehyde reductase</fullName>
    </submittedName>
</protein>
<reference evidence="4 5" key="1">
    <citation type="submission" date="2016-12" db="EMBL/GenBank/DDBJ databases">
        <authorList>
            <person name="Song W.-J."/>
            <person name="Kurnit D.M."/>
        </authorList>
    </citation>
    <scope>NUCLEOTIDE SEQUENCE [LARGE SCALE GENOMIC DNA]</scope>
    <source>
        <strain evidence="4 5">DSM 11393</strain>
    </source>
</reference>
<organism evidence="4 5">
    <name type="scientific">Desulfovibrio litoralis DSM 11393</name>
    <dbReference type="NCBI Taxonomy" id="1121455"/>
    <lineage>
        <taxon>Bacteria</taxon>
        <taxon>Pseudomonadati</taxon>
        <taxon>Thermodesulfobacteriota</taxon>
        <taxon>Desulfovibrionia</taxon>
        <taxon>Desulfovibrionales</taxon>
        <taxon>Desulfovibrionaceae</taxon>
        <taxon>Desulfovibrio</taxon>
    </lineage>
</organism>
<evidence type="ECO:0000256" key="1">
    <source>
        <dbReference type="ARBA" id="ARBA00006484"/>
    </source>
</evidence>
<dbReference type="PROSITE" id="PS00061">
    <property type="entry name" value="ADH_SHORT"/>
    <property type="match status" value="1"/>
</dbReference>
<dbReference type="InterPro" id="IPR036291">
    <property type="entry name" value="NAD(P)-bd_dom_sf"/>
</dbReference>
<dbReference type="GO" id="GO:0016616">
    <property type="term" value="F:oxidoreductase activity, acting on the CH-OH group of donors, NAD or NADP as acceptor"/>
    <property type="evidence" value="ECO:0007669"/>
    <property type="project" value="UniProtKB-ARBA"/>
</dbReference>
<name>A0A1M7SLT2_9BACT</name>
<dbReference type="InterPro" id="IPR020904">
    <property type="entry name" value="Sc_DH/Rdtase_CS"/>
</dbReference>
<dbReference type="PRINTS" id="PR00081">
    <property type="entry name" value="GDHRDH"/>
</dbReference>
<dbReference type="CDD" id="cd05346">
    <property type="entry name" value="SDR_c5"/>
    <property type="match status" value="1"/>
</dbReference>
<gene>
    <name evidence="4" type="ORF">SAMN02745728_01008</name>
</gene>
<evidence type="ECO:0000256" key="2">
    <source>
        <dbReference type="ARBA" id="ARBA00023002"/>
    </source>
</evidence>
<comment type="similarity">
    <text evidence="1 3">Belongs to the short-chain dehydrogenases/reductases (SDR) family.</text>
</comment>
<dbReference type="SUPFAM" id="SSF51735">
    <property type="entry name" value="NAD(P)-binding Rossmann-fold domains"/>
    <property type="match status" value="1"/>
</dbReference>
<evidence type="ECO:0000256" key="3">
    <source>
        <dbReference type="RuleBase" id="RU000363"/>
    </source>
</evidence>
<accession>A0A1M7SLT2</accession>
<dbReference type="STRING" id="1121455.SAMN02745728_01008"/>
<keyword evidence="5" id="KW-1185">Reference proteome</keyword>
<dbReference type="RefSeq" id="WP_072696708.1">
    <property type="nucleotide sequence ID" value="NZ_FRDI01000004.1"/>
</dbReference>
<dbReference type="Pfam" id="PF00106">
    <property type="entry name" value="adh_short"/>
    <property type="match status" value="1"/>
</dbReference>
<evidence type="ECO:0000313" key="4">
    <source>
        <dbReference type="EMBL" id="SHN59421.1"/>
    </source>
</evidence>
<dbReference type="FunFam" id="3.40.50.720:FF:000047">
    <property type="entry name" value="NADP-dependent L-serine/L-allo-threonine dehydrogenase"/>
    <property type="match status" value="1"/>
</dbReference>
<dbReference type="PRINTS" id="PR00080">
    <property type="entry name" value="SDRFAMILY"/>
</dbReference>
<evidence type="ECO:0000313" key="5">
    <source>
        <dbReference type="Proteomes" id="UP000186469"/>
    </source>
</evidence>
<dbReference type="OrthoDB" id="658698at2"/>
<dbReference type="InterPro" id="IPR002347">
    <property type="entry name" value="SDR_fam"/>
</dbReference>
<dbReference type="EMBL" id="FRDI01000004">
    <property type="protein sequence ID" value="SHN59421.1"/>
    <property type="molecule type" value="Genomic_DNA"/>
</dbReference>
<keyword evidence="2" id="KW-0560">Oxidoreductase</keyword>
<dbReference type="PANTHER" id="PTHR42901:SF1">
    <property type="entry name" value="ALCOHOL DEHYDROGENASE"/>
    <property type="match status" value="1"/>
</dbReference>